<dbReference type="Proteomes" id="UP000011682">
    <property type="component" value="Unassembled WGS sequence"/>
</dbReference>
<dbReference type="RefSeq" id="WP_002630996.1">
    <property type="nucleotide sequence ID" value="NZ_ANAH02000004.1"/>
</dbReference>
<dbReference type="OrthoDB" id="9885889at2"/>
<protein>
    <submittedName>
        <fullName evidence="1">Uncharacterized protein</fullName>
    </submittedName>
</protein>
<proteinExistence type="predicted"/>
<keyword evidence="2" id="KW-1185">Reference proteome</keyword>
<evidence type="ECO:0000313" key="2">
    <source>
        <dbReference type="Proteomes" id="UP000011682"/>
    </source>
</evidence>
<reference evidence="1" key="1">
    <citation type="submission" date="2013-05" db="EMBL/GenBank/DDBJ databases">
        <title>Genome assembly of Cystobacter fuscus DSM 2262.</title>
        <authorList>
            <person name="Sharma G."/>
            <person name="Khatri I."/>
            <person name="Kaur C."/>
            <person name="Mayilraj S."/>
            <person name="Subramanian S."/>
        </authorList>
    </citation>
    <scope>NUCLEOTIDE SEQUENCE [LARGE SCALE GENOMIC DNA]</scope>
    <source>
        <strain evidence="1">DSM 2262</strain>
    </source>
</reference>
<dbReference type="AlphaFoldDB" id="S9QSC2"/>
<dbReference type="EMBL" id="ANAH02000004">
    <property type="protein sequence ID" value="EPX64159.1"/>
    <property type="molecule type" value="Genomic_DNA"/>
</dbReference>
<name>S9QSC2_CYSF2</name>
<comment type="caution">
    <text evidence="1">The sequence shown here is derived from an EMBL/GenBank/DDBJ whole genome shotgun (WGS) entry which is preliminary data.</text>
</comment>
<gene>
    <name evidence="1" type="ORF">D187_005293</name>
</gene>
<accession>S9QSC2</accession>
<evidence type="ECO:0000313" key="1">
    <source>
        <dbReference type="EMBL" id="EPX64159.1"/>
    </source>
</evidence>
<organism evidence="1 2">
    <name type="scientific">Cystobacter fuscus (strain ATCC 25194 / DSM 2262 / NBRC 100088 / M29)</name>
    <dbReference type="NCBI Taxonomy" id="1242864"/>
    <lineage>
        <taxon>Bacteria</taxon>
        <taxon>Pseudomonadati</taxon>
        <taxon>Myxococcota</taxon>
        <taxon>Myxococcia</taxon>
        <taxon>Myxococcales</taxon>
        <taxon>Cystobacterineae</taxon>
        <taxon>Archangiaceae</taxon>
        <taxon>Cystobacter</taxon>
    </lineage>
</organism>
<sequence length="364" mass="39718">MPSMILVLCVAAVLGGAPGGGGSPSADERVQELLQTMHDVEVSLEPLPRPGESPGDAEDHCPVGADVKISLREPWRRGVSCWLPARDEDTRRTLCEAVTRGAPGSGLVSRCLGRRAPVCSRTPLDCAPRHVKRMPSELASLAGLHARLPPHALPPAEVMALKALAFRASGRLAWRRPPPGAPSALMHVGRDSPFGFLLSNGRRYRFQDDPRYETAPLWVLDVTSLVGRPAHAFLSYTRQEEPEGSRGDVWLRILEFDEAAGARQLAVKKVGMWFGAGKERRRRIHGSPCAFMGCSRRRGLAGEAWLVPVMAASGQLELRLPRGMSWLGEGRARTGWRGDEGLKALRGEVGAWCWTGEELSRCPR</sequence>